<name>A0ABR3AYH1_PHYBL</name>
<feature type="compositionally biased region" description="Polar residues" evidence="2">
    <location>
        <begin position="139"/>
        <end position="150"/>
    </location>
</feature>
<organism evidence="4 5">
    <name type="scientific">Phycomyces blakesleeanus</name>
    <dbReference type="NCBI Taxonomy" id="4837"/>
    <lineage>
        <taxon>Eukaryota</taxon>
        <taxon>Fungi</taxon>
        <taxon>Fungi incertae sedis</taxon>
        <taxon>Mucoromycota</taxon>
        <taxon>Mucoromycotina</taxon>
        <taxon>Mucoromycetes</taxon>
        <taxon>Mucorales</taxon>
        <taxon>Phycomycetaceae</taxon>
        <taxon>Phycomyces</taxon>
    </lineage>
</organism>
<feature type="coiled-coil region" evidence="1">
    <location>
        <begin position="536"/>
        <end position="638"/>
    </location>
</feature>
<evidence type="ECO:0000256" key="1">
    <source>
        <dbReference type="SAM" id="Coils"/>
    </source>
</evidence>
<feature type="compositionally biased region" description="Acidic residues" evidence="2">
    <location>
        <begin position="63"/>
        <end position="76"/>
    </location>
</feature>
<dbReference type="PANTHER" id="PTHR47219:SF9">
    <property type="entry name" value="GTPASE ACTIVATING PROTEIN AND CENTROSOME-ASSOCIATED, ISOFORM B"/>
    <property type="match status" value="1"/>
</dbReference>
<feature type="compositionally biased region" description="Basic and acidic residues" evidence="2">
    <location>
        <begin position="178"/>
        <end position="188"/>
    </location>
</feature>
<keyword evidence="5" id="KW-1185">Reference proteome</keyword>
<comment type="caution">
    <text evidence="4">The sequence shown here is derived from an EMBL/GenBank/DDBJ whole genome shotgun (WGS) entry which is preliminary data.</text>
</comment>
<dbReference type="SUPFAM" id="SSF47923">
    <property type="entry name" value="Ypt/Rab-GAP domain of gyp1p"/>
    <property type="match status" value="2"/>
</dbReference>
<protein>
    <submittedName>
        <fullName evidence="4">Rab-GTPase-TBC domain-containing protein</fullName>
    </submittedName>
</protein>
<dbReference type="PROSITE" id="PS50086">
    <property type="entry name" value="TBC_RABGAP"/>
    <property type="match status" value="1"/>
</dbReference>
<reference evidence="4 5" key="1">
    <citation type="submission" date="2024-04" db="EMBL/GenBank/DDBJ databases">
        <title>Symmetric and asymmetric DNA N6-adenine methylation regulates different biological responses in Mucorales.</title>
        <authorList>
            <consortium name="Lawrence Berkeley National Laboratory"/>
            <person name="Lax C."/>
            <person name="Mondo S.J."/>
            <person name="Osorio-Concepcion M."/>
            <person name="Muszewska A."/>
            <person name="Corrochano-Luque M."/>
            <person name="Gutierrez G."/>
            <person name="Riley R."/>
            <person name="Lipzen A."/>
            <person name="Guo J."/>
            <person name="Hundley H."/>
            <person name="Amirebrahimi M."/>
            <person name="Ng V."/>
            <person name="Lorenzo-Gutierrez D."/>
            <person name="Binder U."/>
            <person name="Yang J."/>
            <person name="Song Y."/>
            <person name="Canovas D."/>
            <person name="Navarro E."/>
            <person name="Freitag M."/>
            <person name="Gabaldon T."/>
            <person name="Grigoriev I.V."/>
            <person name="Corrochano L.M."/>
            <person name="Nicolas F.E."/>
            <person name="Garre V."/>
        </authorList>
    </citation>
    <scope>NUCLEOTIDE SEQUENCE [LARGE SCALE GENOMIC DNA]</scope>
    <source>
        <strain evidence="4 5">L51</strain>
    </source>
</reference>
<dbReference type="Gene3D" id="1.10.472.80">
    <property type="entry name" value="Ypt/Rab-GAP domain of gyp1p, domain 3"/>
    <property type="match status" value="1"/>
</dbReference>
<dbReference type="EMBL" id="JBCLYO010000011">
    <property type="protein sequence ID" value="KAL0085191.1"/>
    <property type="molecule type" value="Genomic_DNA"/>
</dbReference>
<dbReference type="SMART" id="SM00164">
    <property type="entry name" value="TBC"/>
    <property type="match status" value="1"/>
</dbReference>
<gene>
    <name evidence="4" type="ORF">J3Q64DRAFT_1640726</name>
</gene>
<dbReference type="Gene3D" id="1.10.8.270">
    <property type="entry name" value="putative rabgap domain of human tbc1 domain family member 14 like domains"/>
    <property type="match status" value="1"/>
</dbReference>
<dbReference type="InterPro" id="IPR050302">
    <property type="entry name" value="Rab_GAP_TBC_domain"/>
</dbReference>
<evidence type="ECO:0000256" key="2">
    <source>
        <dbReference type="SAM" id="MobiDB-lite"/>
    </source>
</evidence>
<dbReference type="InterPro" id="IPR035969">
    <property type="entry name" value="Rab-GAP_TBC_sf"/>
</dbReference>
<dbReference type="Pfam" id="PF23436">
    <property type="entry name" value="RabGap-TBC_2"/>
    <property type="match status" value="1"/>
</dbReference>
<evidence type="ECO:0000313" key="4">
    <source>
        <dbReference type="EMBL" id="KAL0085191.1"/>
    </source>
</evidence>
<feature type="region of interest" description="Disordered" evidence="2">
    <location>
        <begin position="61"/>
        <end position="188"/>
    </location>
</feature>
<proteinExistence type="predicted"/>
<dbReference type="Gene3D" id="1.10.10.750">
    <property type="entry name" value="Ypt/Rab-GAP domain of gyp1p, domain 1"/>
    <property type="match status" value="1"/>
</dbReference>
<feature type="compositionally biased region" description="Polar residues" evidence="2">
    <location>
        <begin position="160"/>
        <end position="177"/>
    </location>
</feature>
<dbReference type="PANTHER" id="PTHR47219">
    <property type="entry name" value="RAB GTPASE-ACTIVATING PROTEIN 1-LIKE"/>
    <property type="match status" value="1"/>
</dbReference>
<feature type="compositionally biased region" description="Pro residues" evidence="2">
    <location>
        <begin position="85"/>
        <end position="95"/>
    </location>
</feature>
<evidence type="ECO:0000259" key="3">
    <source>
        <dbReference type="PROSITE" id="PS50086"/>
    </source>
</evidence>
<dbReference type="Proteomes" id="UP001448207">
    <property type="component" value="Unassembled WGS sequence"/>
</dbReference>
<feature type="domain" description="Rab-GAP TBC" evidence="3">
    <location>
        <begin position="271"/>
        <end position="459"/>
    </location>
</feature>
<feature type="compositionally biased region" description="Basic and acidic residues" evidence="2">
    <location>
        <begin position="1"/>
        <end position="16"/>
    </location>
</feature>
<sequence>MATQRHEPLKSTNKDDSENDSMSSDGEFSLCEYDLDVVDDALLNPGNSEFKDHFGFNIHVRTDDEDSSDSDSDPEDAPTTQAPTNQPPATQPPVLPRLDTSPRQPSHRTKPRPDSYNKALPALPPNVSEEMNNQRHIRTSSNASTMSFTAFNPFRRPASPATSTRSSMTSIRQSSIERPSRAFRERQSKRMSEICKSPAQQTMSMNFQHVHSHDSLKQMALKEDTYGALELAQETSPPGVYDWDLWRRVIADPDKVVRTELRLLRQNIGRGVPSSMRGNLWQLFSKSQNNNGDLENEYRELLNRTSPHEKMIKRDLARTFPTHAFFKDRDGEGQQMLFNVIKAYSLFDQQVGYCQGLAFIILILNLLQMSDDAAFCVLVKLMGQYGLRGHFTPQMESLHEHMYQFDNLLQQKYPEVHRHMELQGVNPSMYASQWLLTLFAYRCPLTLVITVMDLVIAEGTQVVLQFALALIDRNQGTILSLSFEPLVEFLVNGIFNVYGDGRQQFVEDACEIDIPPRLLARLAKQYVVEAAREARIQSQEDHLRKVNAELSEHVRRLEKAYKTLETEYQEVTKQAIETKMAMAGMDNQNQEVRRSMAQLKADSEAKLKEDKDNLVKANSTLEEQLSEVESTLIMLKMECAERESEYEVTRRNLHTAQKNQNIMSS</sequence>
<evidence type="ECO:0000313" key="5">
    <source>
        <dbReference type="Proteomes" id="UP001448207"/>
    </source>
</evidence>
<keyword evidence="1" id="KW-0175">Coiled coil</keyword>
<dbReference type="InterPro" id="IPR000195">
    <property type="entry name" value="Rab-GAP-TBC_dom"/>
</dbReference>
<feature type="region of interest" description="Disordered" evidence="2">
    <location>
        <begin position="1"/>
        <end position="27"/>
    </location>
</feature>
<accession>A0ABR3AYH1</accession>